<evidence type="ECO:0000259" key="10">
    <source>
        <dbReference type="PROSITE" id="PS50109"/>
    </source>
</evidence>
<feature type="repeat" description="TPR" evidence="7">
    <location>
        <begin position="125"/>
        <end position="158"/>
    </location>
</feature>
<evidence type="ECO:0000256" key="5">
    <source>
        <dbReference type="ARBA" id="ARBA00022777"/>
    </source>
</evidence>
<comment type="catalytic activity">
    <reaction evidence="1">
        <text>ATP + protein L-histidine = ADP + protein N-phospho-L-histidine.</text>
        <dbReference type="EC" id="2.7.13.3"/>
    </reaction>
</comment>
<feature type="repeat" description="TPR" evidence="7">
    <location>
        <begin position="85"/>
        <end position="118"/>
    </location>
</feature>
<organism evidence="11 12">
    <name type="scientific">Reichenbachiella carrageenanivorans</name>
    <dbReference type="NCBI Taxonomy" id="2979869"/>
    <lineage>
        <taxon>Bacteria</taxon>
        <taxon>Pseudomonadati</taxon>
        <taxon>Bacteroidota</taxon>
        <taxon>Cytophagia</taxon>
        <taxon>Cytophagales</taxon>
        <taxon>Reichenbachiellaceae</taxon>
        <taxon>Reichenbachiella</taxon>
    </lineage>
</organism>
<dbReference type="SUPFAM" id="SSF48452">
    <property type="entry name" value="TPR-like"/>
    <property type="match status" value="1"/>
</dbReference>
<dbReference type="Pfam" id="PF00512">
    <property type="entry name" value="HisKA"/>
    <property type="match status" value="1"/>
</dbReference>
<dbReference type="Gene3D" id="1.25.40.10">
    <property type="entry name" value="Tetratricopeptide repeat domain"/>
    <property type="match status" value="2"/>
</dbReference>
<dbReference type="SUPFAM" id="SSF47384">
    <property type="entry name" value="Homodimeric domain of signal transducing histidine kinase"/>
    <property type="match status" value="1"/>
</dbReference>
<dbReference type="PROSITE" id="PS50005">
    <property type="entry name" value="TPR"/>
    <property type="match status" value="2"/>
</dbReference>
<dbReference type="InterPro" id="IPR011990">
    <property type="entry name" value="TPR-like_helical_dom_sf"/>
</dbReference>
<keyword evidence="11" id="KW-0067">ATP-binding</keyword>
<dbReference type="RefSeq" id="WP_263050514.1">
    <property type="nucleotide sequence ID" value="NZ_CP106735.1"/>
</dbReference>
<dbReference type="InterPro" id="IPR004358">
    <property type="entry name" value="Sig_transdc_His_kin-like_C"/>
</dbReference>
<dbReference type="InterPro" id="IPR005467">
    <property type="entry name" value="His_kinase_dom"/>
</dbReference>
<dbReference type="PROSITE" id="PS50109">
    <property type="entry name" value="HIS_KIN"/>
    <property type="match status" value="1"/>
</dbReference>
<keyword evidence="3" id="KW-0597">Phosphoprotein</keyword>
<dbReference type="PANTHER" id="PTHR43711">
    <property type="entry name" value="TWO-COMPONENT HISTIDINE KINASE"/>
    <property type="match status" value="1"/>
</dbReference>
<dbReference type="SMART" id="SM00387">
    <property type="entry name" value="HATPase_c"/>
    <property type="match status" value="1"/>
</dbReference>
<dbReference type="InterPro" id="IPR036890">
    <property type="entry name" value="HATPase_C_sf"/>
</dbReference>
<keyword evidence="6" id="KW-0902">Two-component regulatory system</keyword>
<evidence type="ECO:0000256" key="9">
    <source>
        <dbReference type="SAM" id="SignalP"/>
    </source>
</evidence>
<keyword evidence="7" id="KW-0802">TPR repeat</keyword>
<dbReference type="SUPFAM" id="SSF55874">
    <property type="entry name" value="ATPase domain of HSP90 chaperone/DNA topoisomerase II/histidine kinase"/>
    <property type="match status" value="1"/>
</dbReference>
<evidence type="ECO:0000256" key="6">
    <source>
        <dbReference type="ARBA" id="ARBA00023012"/>
    </source>
</evidence>
<dbReference type="Proteomes" id="UP001062165">
    <property type="component" value="Chromosome"/>
</dbReference>
<dbReference type="InterPro" id="IPR036097">
    <property type="entry name" value="HisK_dim/P_sf"/>
</dbReference>
<dbReference type="InterPro" id="IPR019734">
    <property type="entry name" value="TPR_rpt"/>
</dbReference>
<dbReference type="Pfam" id="PF13374">
    <property type="entry name" value="TPR_10"/>
    <property type="match status" value="1"/>
</dbReference>
<keyword evidence="4" id="KW-0808">Transferase</keyword>
<keyword evidence="8" id="KW-0812">Transmembrane</keyword>
<keyword evidence="12" id="KW-1185">Reference proteome</keyword>
<evidence type="ECO:0000313" key="11">
    <source>
        <dbReference type="EMBL" id="UXX78770.1"/>
    </source>
</evidence>
<feature type="chain" id="PRO_5045307222" description="histidine kinase" evidence="9">
    <location>
        <begin position="22"/>
        <end position="639"/>
    </location>
</feature>
<dbReference type="PRINTS" id="PR00344">
    <property type="entry name" value="BCTRLSENSOR"/>
</dbReference>
<evidence type="ECO:0000256" key="7">
    <source>
        <dbReference type="PROSITE-ProRule" id="PRU00339"/>
    </source>
</evidence>
<keyword evidence="8" id="KW-1133">Transmembrane helix</keyword>
<evidence type="ECO:0000256" key="4">
    <source>
        <dbReference type="ARBA" id="ARBA00022679"/>
    </source>
</evidence>
<evidence type="ECO:0000256" key="1">
    <source>
        <dbReference type="ARBA" id="ARBA00000085"/>
    </source>
</evidence>
<sequence>MRFIILLYLLIGLTAFFTAKAQVEHPTIQLDSLISEINTATDSALVDIYNEISWGYRNIETDSTIHYAQLALKLSRELNYLNGINHSLNYLGIAYRNRSNYSKALELFFEALKSSEYSKDLQEISYTLINIGNIYIFQTNYHGAIDYFQRALENAKMIENKNIMAYCYLNIGRSLVGLNKLESAEENYKKAQALRTDMNDLEGLVISNVDMAELYIKQQLPDKALQLLQTNLSNVMKLNHTSTLSLSYINMAQCYEMKHELVLAKDYVEKSMEINRAYGLKNNEAQALQLLSKILEQSENFDMALSYFKKYVATKDSIFNEENTRKIESLHAIYQSEKSEVETKYLREQSRLNQVIIKRQQAIIILSVVACLLFLTVAIVAFWSSNERKKLNAQIEMQKEKAFKHNNDLIDINNEKNNLIRILSHDLRAPINNIKGLTQIHQMEHTEFNEADNQSLELIKSESDRILSMISKILNVEALQLESKKDPFERVNLIKVLENTLASFNKTAQNKDIQLVSNFQIHELFVLGDQVHLYQIFENLISNAIKFSPPHTTVALDLNIVGHSVQVSLKDEGPGLTKDDEKKIFKKFQTLSAKPTGNEVSTGLGLSIVKKYVKQMKGKVWYETTLGKGTTFIVQFTLA</sequence>
<feature type="signal peptide" evidence="9">
    <location>
        <begin position="1"/>
        <end position="21"/>
    </location>
</feature>
<dbReference type="EC" id="2.7.13.3" evidence="2"/>
<feature type="domain" description="Histidine kinase" evidence="10">
    <location>
        <begin position="422"/>
        <end position="639"/>
    </location>
</feature>
<dbReference type="SMART" id="SM00028">
    <property type="entry name" value="TPR"/>
    <property type="match status" value="5"/>
</dbReference>
<accession>A0ABY6D4J4</accession>
<keyword evidence="8" id="KW-0472">Membrane</keyword>
<evidence type="ECO:0000256" key="2">
    <source>
        <dbReference type="ARBA" id="ARBA00012438"/>
    </source>
</evidence>
<keyword evidence="11" id="KW-0547">Nucleotide-binding</keyword>
<dbReference type="SMART" id="SM00388">
    <property type="entry name" value="HisKA"/>
    <property type="match status" value="1"/>
</dbReference>
<dbReference type="Gene3D" id="1.10.287.130">
    <property type="match status" value="1"/>
</dbReference>
<dbReference type="InterPro" id="IPR050736">
    <property type="entry name" value="Sensor_HK_Regulatory"/>
</dbReference>
<proteinExistence type="predicted"/>
<protein>
    <recommendedName>
        <fullName evidence="2">histidine kinase</fullName>
        <ecNumber evidence="2">2.7.13.3</ecNumber>
    </recommendedName>
</protein>
<name>A0ABY6D4J4_9BACT</name>
<evidence type="ECO:0000313" key="12">
    <source>
        <dbReference type="Proteomes" id="UP001062165"/>
    </source>
</evidence>
<dbReference type="InterPro" id="IPR003594">
    <property type="entry name" value="HATPase_dom"/>
</dbReference>
<feature type="transmembrane region" description="Helical" evidence="8">
    <location>
        <begin position="362"/>
        <end position="383"/>
    </location>
</feature>
<dbReference type="PANTHER" id="PTHR43711:SF1">
    <property type="entry name" value="HISTIDINE KINASE 1"/>
    <property type="match status" value="1"/>
</dbReference>
<dbReference type="Gene3D" id="3.30.565.10">
    <property type="entry name" value="Histidine kinase-like ATPase, C-terminal domain"/>
    <property type="match status" value="1"/>
</dbReference>
<dbReference type="GO" id="GO:0005524">
    <property type="term" value="F:ATP binding"/>
    <property type="evidence" value="ECO:0007669"/>
    <property type="project" value="UniProtKB-KW"/>
</dbReference>
<dbReference type="CDD" id="cd00075">
    <property type="entry name" value="HATPase"/>
    <property type="match status" value="1"/>
</dbReference>
<dbReference type="InterPro" id="IPR003661">
    <property type="entry name" value="HisK_dim/P_dom"/>
</dbReference>
<dbReference type="Pfam" id="PF02518">
    <property type="entry name" value="HATPase_c"/>
    <property type="match status" value="1"/>
</dbReference>
<reference evidence="11" key="1">
    <citation type="submission" date="2022-10" db="EMBL/GenBank/DDBJ databases">
        <title>Comparative genomics and taxonomic characterization of three novel marine species of genus Reichenbachiella exhibiting antioxidant and polysaccharide degradation activities.</title>
        <authorList>
            <person name="Muhammad N."/>
            <person name="Lee Y.-J."/>
            <person name="Ko J."/>
            <person name="Kim S.-G."/>
        </authorList>
    </citation>
    <scope>NUCLEOTIDE SEQUENCE</scope>
    <source>
        <strain evidence="11">Wsw4-B4</strain>
    </source>
</reference>
<dbReference type="Pfam" id="PF13424">
    <property type="entry name" value="TPR_12"/>
    <property type="match status" value="2"/>
</dbReference>
<keyword evidence="5" id="KW-0418">Kinase</keyword>
<dbReference type="CDD" id="cd00082">
    <property type="entry name" value="HisKA"/>
    <property type="match status" value="1"/>
</dbReference>
<evidence type="ECO:0000256" key="3">
    <source>
        <dbReference type="ARBA" id="ARBA00022553"/>
    </source>
</evidence>
<gene>
    <name evidence="11" type="ORF">N7E81_15535</name>
</gene>
<dbReference type="EMBL" id="CP106735">
    <property type="protein sequence ID" value="UXX78770.1"/>
    <property type="molecule type" value="Genomic_DNA"/>
</dbReference>
<keyword evidence="9" id="KW-0732">Signal</keyword>
<evidence type="ECO:0000256" key="8">
    <source>
        <dbReference type="SAM" id="Phobius"/>
    </source>
</evidence>